<dbReference type="CDD" id="cd02181">
    <property type="entry name" value="GH16_fungal_Lam16A_glucanase"/>
    <property type="match status" value="1"/>
</dbReference>
<proteinExistence type="predicted"/>
<dbReference type="InterPro" id="IPR000757">
    <property type="entry name" value="Beta-glucanase-like"/>
</dbReference>
<dbReference type="PANTHER" id="PTHR10963">
    <property type="entry name" value="GLYCOSYL HYDROLASE-RELATED"/>
    <property type="match status" value="1"/>
</dbReference>
<sequence length="391" mass="42820">MGDDTRIRVHPSMDEQDCTLKPTAPTQSPSQLSPWNPRYWSWKKWIAAVTAVCIVVAAAVVPVKVVEMNRYPVYSPLSYSLQDVYSGVNFFDAWDFGNGTEATNGFTNYVTREGAAWSNLTYATPNQAIIKVLAQDDTGPAGRPTVKLLSKQRYTQGLFLFDIEHVPFGCGTWPAIWTSDPDPEIWPSNGEIDIVEAVNQGTKGTQMTLHTTDGCQMRGVKRKQTGKVLSTNCLNSTNYNMGCAVAGRANSYGDAANRGGGGVYAMEWRTAGIRMWFFPRSAIPPDVRTALTNDNKNTAAKDGGKPDPSSWGMATADFPSTGCDIDKHFKNHRIIINISLCGDWAGAQSIYTDEYACPGTCAEYVGSHPEGFAQAYWAINSIRVYSGQQIS</sequence>
<feature type="region of interest" description="Disordered" evidence="1">
    <location>
        <begin position="14"/>
        <end position="33"/>
    </location>
</feature>
<evidence type="ECO:0000313" key="4">
    <source>
        <dbReference type="EMBL" id="KAJ6257083.1"/>
    </source>
</evidence>
<dbReference type="GO" id="GO:0009251">
    <property type="term" value="P:glucan catabolic process"/>
    <property type="evidence" value="ECO:0007669"/>
    <property type="project" value="TreeGrafter"/>
</dbReference>
<reference evidence="4" key="1">
    <citation type="submission" date="2023-01" db="EMBL/GenBank/DDBJ databases">
        <title>The chitinases involved in constricting ring structure development in the nematode-trapping fungus Drechslerella dactyloides.</title>
        <authorList>
            <person name="Wang R."/>
            <person name="Zhang L."/>
            <person name="Tang P."/>
            <person name="Li S."/>
            <person name="Liang L."/>
        </authorList>
    </citation>
    <scope>NUCLEOTIDE SEQUENCE</scope>
    <source>
        <strain evidence="4">YMF1.00031</strain>
    </source>
</reference>
<dbReference type="PROSITE" id="PS51762">
    <property type="entry name" value="GH16_2"/>
    <property type="match status" value="1"/>
</dbReference>
<dbReference type="EMBL" id="JAQGDS010000011">
    <property type="protein sequence ID" value="KAJ6257083.1"/>
    <property type="molecule type" value="Genomic_DNA"/>
</dbReference>
<protein>
    <recommendedName>
        <fullName evidence="3">GH16 domain-containing protein</fullName>
    </recommendedName>
</protein>
<dbReference type="InterPro" id="IPR050546">
    <property type="entry name" value="Glycosyl_Hydrlase_16"/>
</dbReference>
<feature type="domain" description="GH16" evidence="3">
    <location>
        <begin position="72"/>
        <end position="353"/>
    </location>
</feature>
<dbReference type="Proteomes" id="UP001221413">
    <property type="component" value="Unassembled WGS sequence"/>
</dbReference>
<name>A0AAD6IRG5_DREDA</name>
<evidence type="ECO:0000313" key="5">
    <source>
        <dbReference type="Proteomes" id="UP001221413"/>
    </source>
</evidence>
<dbReference type="InterPro" id="IPR013320">
    <property type="entry name" value="ConA-like_dom_sf"/>
</dbReference>
<keyword evidence="5" id="KW-1185">Reference proteome</keyword>
<keyword evidence="2" id="KW-1133">Transmembrane helix</keyword>
<dbReference type="AlphaFoldDB" id="A0AAD6IRG5"/>
<dbReference type="Gene3D" id="2.60.120.200">
    <property type="match status" value="1"/>
</dbReference>
<evidence type="ECO:0000256" key="1">
    <source>
        <dbReference type="SAM" id="MobiDB-lite"/>
    </source>
</evidence>
<keyword evidence="2" id="KW-0812">Transmembrane</keyword>
<feature type="compositionally biased region" description="Polar residues" evidence="1">
    <location>
        <begin position="24"/>
        <end position="33"/>
    </location>
</feature>
<evidence type="ECO:0000259" key="3">
    <source>
        <dbReference type="PROSITE" id="PS51762"/>
    </source>
</evidence>
<accession>A0AAD6IRG5</accession>
<dbReference type="GO" id="GO:0004553">
    <property type="term" value="F:hydrolase activity, hydrolyzing O-glycosyl compounds"/>
    <property type="evidence" value="ECO:0007669"/>
    <property type="project" value="InterPro"/>
</dbReference>
<comment type="caution">
    <text evidence="4">The sequence shown here is derived from an EMBL/GenBank/DDBJ whole genome shotgun (WGS) entry which is preliminary data.</text>
</comment>
<evidence type="ECO:0000256" key="2">
    <source>
        <dbReference type="SAM" id="Phobius"/>
    </source>
</evidence>
<feature type="transmembrane region" description="Helical" evidence="2">
    <location>
        <begin position="45"/>
        <end position="66"/>
    </location>
</feature>
<gene>
    <name evidence="4" type="ORF">Dda_7968</name>
</gene>
<dbReference type="Pfam" id="PF26113">
    <property type="entry name" value="GH16_XgeA"/>
    <property type="match status" value="1"/>
</dbReference>
<organism evidence="4 5">
    <name type="scientific">Drechslerella dactyloides</name>
    <name type="common">Nematode-trapping fungus</name>
    <name type="synonym">Arthrobotrys dactyloides</name>
    <dbReference type="NCBI Taxonomy" id="74499"/>
    <lineage>
        <taxon>Eukaryota</taxon>
        <taxon>Fungi</taxon>
        <taxon>Dikarya</taxon>
        <taxon>Ascomycota</taxon>
        <taxon>Pezizomycotina</taxon>
        <taxon>Orbiliomycetes</taxon>
        <taxon>Orbiliales</taxon>
        <taxon>Orbiliaceae</taxon>
        <taxon>Drechslerella</taxon>
    </lineage>
</organism>
<keyword evidence="2" id="KW-0472">Membrane</keyword>
<dbReference type="PANTHER" id="PTHR10963:SF42">
    <property type="entry name" value="PUTATIVE (AFU_ORTHOLOGUE AFUA_5G02280)-RELATED"/>
    <property type="match status" value="1"/>
</dbReference>
<dbReference type="SUPFAM" id="SSF49899">
    <property type="entry name" value="Concanavalin A-like lectins/glucanases"/>
    <property type="match status" value="1"/>
</dbReference>